<feature type="non-terminal residue" evidence="3">
    <location>
        <position position="309"/>
    </location>
</feature>
<dbReference type="Gene3D" id="1.20.920.20">
    <property type="match status" value="1"/>
</dbReference>
<dbReference type="PANTHER" id="PTHR22878:SF68">
    <property type="entry name" value="DYNEIN HEAVY CHAIN 6, AXONEMAL-LIKE"/>
    <property type="match status" value="1"/>
</dbReference>
<dbReference type="Pfam" id="PF12777">
    <property type="entry name" value="MT"/>
    <property type="match status" value="1"/>
</dbReference>
<dbReference type="GO" id="GO:0045505">
    <property type="term" value="F:dynein intermediate chain binding"/>
    <property type="evidence" value="ECO:0007669"/>
    <property type="project" value="InterPro"/>
</dbReference>
<dbReference type="InterPro" id="IPR024317">
    <property type="entry name" value="Dynein_heavy_chain_D4_dom"/>
</dbReference>
<feature type="non-terminal residue" evidence="3">
    <location>
        <position position="1"/>
    </location>
</feature>
<evidence type="ECO:0000259" key="1">
    <source>
        <dbReference type="Pfam" id="PF12777"/>
    </source>
</evidence>
<organism evidence="3 4">
    <name type="scientific">Kipferlia bialata</name>
    <dbReference type="NCBI Taxonomy" id="797122"/>
    <lineage>
        <taxon>Eukaryota</taxon>
        <taxon>Metamonada</taxon>
        <taxon>Carpediemonas-like organisms</taxon>
        <taxon>Kipferlia</taxon>
    </lineage>
</organism>
<sequence length="309" mass="34878">DALLSVAEHFLVAKPEDAEEQPEASAVEDTLTPKLVKLCVVVHETVTQMAERFLTETKRRYFTTPTSYLELINLYMQMLRKRRREMHELISRFEVGLSKLRSTNKQVQELSAEIEKLKPELAESAISTQALIAQLAEESVEVNALREKAIAEESLVQAQTADTQAIAEDAQREREAVKALNSLNKGDISEVKGFKSPSDLVVLVLEAVCILLKEKPDWDNAKKVMGDSGFLKRLYDLDKDNIKEGTLRKLRAYIANPQFQPDIVAKKSFACKSLCMWVRAMDVYARVAKEVEPKKARLQEAKDDLAGKQ</sequence>
<feature type="domain" description="Dynein heavy chain coiled coil stalk" evidence="1">
    <location>
        <begin position="92"/>
        <end position="308"/>
    </location>
</feature>
<proteinExistence type="predicted"/>
<dbReference type="EMBL" id="BDIP01003133">
    <property type="protein sequence ID" value="GIQ87318.1"/>
    <property type="molecule type" value="Genomic_DNA"/>
</dbReference>
<dbReference type="OrthoDB" id="447173at2759"/>
<dbReference type="GO" id="GO:0051959">
    <property type="term" value="F:dynein light intermediate chain binding"/>
    <property type="evidence" value="ECO:0007669"/>
    <property type="project" value="InterPro"/>
</dbReference>
<evidence type="ECO:0000313" key="3">
    <source>
        <dbReference type="EMBL" id="GIQ87318.1"/>
    </source>
</evidence>
<protein>
    <submittedName>
        <fullName evidence="3">Dynein heavy chain</fullName>
    </submittedName>
</protein>
<dbReference type="GO" id="GO:0030286">
    <property type="term" value="C:dynein complex"/>
    <property type="evidence" value="ECO:0007669"/>
    <property type="project" value="InterPro"/>
</dbReference>
<evidence type="ECO:0000313" key="4">
    <source>
        <dbReference type="Proteomes" id="UP000265618"/>
    </source>
</evidence>
<dbReference type="InterPro" id="IPR024743">
    <property type="entry name" value="Dynein_HC_stalk"/>
</dbReference>
<dbReference type="PANTHER" id="PTHR22878">
    <property type="entry name" value="DYNEIN HEAVY CHAIN 6, AXONEMAL-LIKE-RELATED"/>
    <property type="match status" value="1"/>
</dbReference>
<comment type="caution">
    <text evidence="3">The sequence shown here is derived from an EMBL/GenBank/DDBJ whole genome shotgun (WGS) entry which is preliminary data.</text>
</comment>
<accession>A0A9K3D1H6</accession>
<name>A0A9K3D1H6_9EUKA</name>
<feature type="domain" description="Dynein heavy chain AAA module D4" evidence="2">
    <location>
        <begin position="1"/>
        <end position="78"/>
    </location>
</feature>
<dbReference type="GO" id="GO:0007018">
    <property type="term" value="P:microtubule-based movement"/>
    <property type="evidence" value="ECO:0007669"/>
    <property type="project" value="InterPro"/>
</dbReference>
<evidence type="ECO:0000259" key="2">
    <source>
        <dbReference type="Pfam" id="PF12780"/>
    </source>
</evidence>
<keyword evidence="4" id="KW-1185">Reference proteome</keyword>
<gene>
    <name evidence="3" type="ORF">KIPB_009330</name>
</gene>
<dbReference type="AlphaFoldDB" id="A0A9K3D1H6"/>
<dbReference type="InterPro" id="IPR026983">
    <property type="entry name" value="DHC"/>
</dbReference>
<reference evidence="3 4" key="1">
    <citation type="journal article" date="2018" name="PLoS ONE">
        <title>The draft genome of Kipferlia bialata reveals reductive genome evolution in fornicate parasites.</title>
        <authorList>
            <person name="Tanifuji G."/>
            <person name="Takabayashi S."/>
            <person name="Kume K."/>
            <person name="Takagi M."/>
            <person name="Nakayama T."/>
            <person name="Kamikawa R."/>
            <person name="Inagaki Y."/>
            <person name="Hashimoto T."/>
        </authorList>
    </citation>
    <scope>NUCLEOTIDE SEQUENCE [LARGE SCALE GENOMIC DNA]</scope>
    <source>
        <strain evidence="3">NY0173</strain>
    </source>
</reference>
<dbReference type="Pfam" id="PF12780">
    <property type="entry name" value="AAA_8"/>
    <property type="match status" value="1"/>
</dbReference>
<dbReference type="Proteomes" id="UP000265618">
    <property type="component" value="Unassembled WGS sequence"/>
</dbReference>